<dbReference type="PANTHER" id="PTHR34563:SF6">
    <property type="entry name" value="OS08G0416800 PROTEIN"/>
    <property type="match status" value="1"/>
</dbReference>
<evidence type="ECO:0000313" key="1">
    <source>
        <dbReference type="EMBL" id="KAJ8500351.1"/>
    </source>
</evidence>
<gene>
    <name evidence="1" type="ORF">OPV22_010903</name>
</gene>
<dbReference type="AlphaFoldDB" id="A0AAV8RLT6"/>
<dbReference type="PANTHER" id="PTHR34563">
    <property type="entry name" value="BNACNNG33880D PROTEIN"/>
    <property type="match status" value="1"/>
</dbReference>
<dbReference type="Proteomes" id="UP001222027">
    <property type="component" value="Unassembled WGS sequence"/>
</dbReference>
<sequence length="123" mass="13628">MWPPESFRLAGLESLCCSIFPWMSEIDPCVINCNLYPSSLTPLAPCRNTGKMVVMGHQLEKLVGSLKAKLKSLKGKKPYDKMGKTESMRVEIRSKKAQKLIAKNLKMADSMGNKAMPFSSSTS</sequence>
<proteinExistence type="predicted"/>
<organism evidence="1 2">
    <name type="scientific">Ensete ventricosum</name>
    <name type="common">Abyssinian banana</name>
    <name type="synonym">Musa ensete</name>
    <dbReference type="NCBI Taxonomy" id="4639"/>
    <lineage>
        <taxon>Eukaryota</taxon>
        <taxon>Viridiplantae</taxon>
        <taxon>Streptophyta</taxon>
        <taxon>Embryophyta</taxon>
        <taxon>Tracheophyta</taxon>
        <taxon>Spermatophyta</taxon>
        <taxon>Magnoliopsida</taxon>
        <taxon>Liliopsida</taxon>
        <taxon>Zingiberales</taxon>
        <taxon>Musaceae</taxon>
        <taxon>Ensete</taxon>
    </lineage>
</organism>
<keyword evidence="2" id="KW-1185">Reference proteome</keyword>
<comment type="caution">
    <text evidence="1">The sequence shown here is derived from an EMBL/GenBank/DDBJ whole genome shotgun (WGS) entry which is preliminary data.</text>
</comment>
<protein>
    <submittedName>
        <fullName evidence="1">Uncharacterized protein</fullName>
    </submittedName>
</protein>
<reference evidence="1 2" key="1">
    <citation type="submission" date="2022-12" db="EMBL/GenBank/DDBJ databases">
        <title>Chromosome-scale assembly of the Ensete ventricosum genome.</title>
        <authorList>
            <person name="Dussert Y."/>
            <person name="Stocks J."/>
            <person name="Wendawek A."/>
            <person name="Woldeyes F."/>
            <person name="Nichols R.A."/>
            <person name="Borrell J.S."/>
        </authorList>
    </citation>
    <scope>NUCLEOTIDE SEQUENCE [LARGE SCALE GENOMIC DNA]</scope>
    <source>
        <strain evidence="2">cv. Maze</strain>
        <tissue evidence="1">Seeds</tissue>
    </source>
</reference>
<evidence type="ECO:0000313" key="2">
    <source>
        <dbReference type="Proteomes" id="UP001222027"/>
    </source>
</evidence>
<dbReference type="EMBL" id="JAQQAF010000003">
    <property type="protein sequence ID" value="KAJ8500351.1"/>
    <property type="molecule type" value="Genomic_DNA"/>
</dbReference>
<name>A0AAV8RLT6_ENSVE</name>
<accession>A0AAV8RLT6</accession>